<sequence>MQRHREHISLGRSALYCASLALHGMAFGFCEFVMPAINKGASARAGSTILYIRYESATSMRVALNLLNKLPLAAGKPVVSLLNSAERYLQAFEKGVREDLLEFECSAYVPGDLTNTPECPETAVNPSHSDAPVVIRDALKSGTLTKETTKCEISGEIDSCLEGHDQEAEREDIYDFSPKLFRERPNGRYKNTLIGKIDAVQGVEPYLKENKQPVSDHADISTEKGTLKS</sequence>
<keyword evidence="2" id="KW-1185">Reference proteome</keyword>
<dbReference type="Proteomes" id="UP001165960">
    <property type="component" value="Unassembled WGS sequence"/>
</dbReference>
<reference evidence="1" key="1">
    <citation type="submission" date="2022-04" db="EMBL/GenBank/DDBJ databases">
        <title>Genome of the entomopathogenic fungus Entomophthora muscae.</title>
        <authorList>
            <person name="Elya C."/>
            <person name="Lovett B.R."/>
            <person name="Lee E."/>
            <person name="Macias A.M."/>
            <person name="Hajek A.E."/>
            <person name="De Bivort B.L."/>
            <person name="Kasson M.T."/>
            <person name="De Fine Licht H.H."/>
            <person name="Stajich J.E."/>
        </authorList>
    </citation>
    <scope>NUCLEOTIDE SEQUENCE</scope>
    <source>
        <strain evidence="1">Berkeley</strain>
    </source>
</reference>
<organism evidence="1 2">
    <name type="scientific">Entomophthora muscae</name>
    <dbReference type="NCBI Taxonomy" id="34485"/>
    <lineage>
        <taxon>Eukaryota</taxon>
        <taxon>Fungi</taxon>
        <taxon>Fungi incertae sedis</taxon>
        <taxon>Zoopagomycota</taxon>
        <taxon>Entomophthoromycotina</taxon>
        <taxon>Entomophthoromycetes</taxon>
        <taxon>Entomophthorales</taxon>
        <taxon>Entomophthoraceae</taxon>
        <taxon>Entomophthora</taxon>
    </lineage>
</organism>
<evidence type="ECO:0000313" key="2">
    <source>
        <dbReference type="Proteomes" id="UP001165960"/>
    </source>
</evidence>
<dbReference type="EMBL" id="QTSX02003753">
    <property type="protein sequence ID" value="KAJ9068316.1"/>
    <property type="molecule type" value="Genomic_DNA"/>
</dbReference>
<evidence type="ECO:0000313" key="1">
    <source>
        <dbReference type="EMBL" id="KAJ9068316.1"/>
    </source>
</evidence>
<gene>
    <name evidence="1" type="ORF">DSO57_1030022</name>
</gene>
<protein>
    <submittedName>
        <fullName evidence="1">Uncharacterized protein</fullName>
    </submittedName>
</protein>
<accession>A0ACC2T1K0</accession>
<name>A0ACC2T1K0_9FUNG</name>
<comment type="caution">
    <text evidence="1">The sequence shown here is derived from an EMBL/GenBank/DDBJ whole genome shotgun (WGS) entry which is preliminary data.</text>
</comment>
<proteinExistence type="predicted"/>